<gene>
    <name evidence="2" type="ORF">MPDQ_000410</name>
</gene>
<organism evidence="2 3">
    <name type="scientific">Monascus purpureus</name>
    <name type="common">Red mold</name>
    <name type="synonym">Monascus anka</name>
    <dbReference type="NCBI Taxonomy" id="5098"/>
    <lineage>
        <taxon>Eukaryota</taxon>
        <taxon>Fungi</taxon>
        <taxon>Dikarya</taxon>
        <taxon>Ascomycota</taxon>
        <taxon>Pezizomycotina</taxon>
        <taxon>Eurotiomycetes</taxon>
        <taxon>Eurotiomycetidae</taxon>
        <taxon>Eurotiales</taxon>
        <taxon>Aspergillaceae</taxon>
        <taxon>Monascus</taxon>
    </lineage>
</organism>
<dbReference type="Proteomes" id="UP000319663">
    <property type="component" value="Unassembled WGS sequence"/>
</dbReference>
<evidence type="ECO:0000256" key="1">
    <source>
        <dbReference type="SAM" id="MobiDB-lite"/>
    </source>
</evidence>
<protein>
    <submittedName>
        <fullName evidence="2">Uncharacterized protein</fullName>
    </submittedName>
</protein>
<reference evidence="2 3" key="1">
    <citation type="submission" date="2019-06" db="EMBL/GenBank/DDBJ databases">
        <title>Wine fermentation using esterase from Monascus purpureus.</title>
        <authorList>
            <person name="Geng C."/>
            <person name="Zhang Y."/>
        </authorList>
    </citation>
    <scope>NUCLEOTIDE SEQUENCE [LARGE SCALE GENOMIC DNA]</scope>
    <source>
        <strain evidence="2">HQ1</strain>
    </source>
</reference>
<evidence type="ECO:0000313" key="3">
    <source>
        <dbReference type="Proteomes" id="UP000319663"/>
    </source>
</evidence>
<evidence type="ECO:0000313" key="2">
    <source>
        <dbReference type="EMBL" id="TQB70495.1"/>
    </source>
</evidence>
<accession>A0A507QTC9</accession>
<dbReference type="EMBL" id="VIFY01000106">
    <property type="protein sequence ID" value="TQB70495.1"/>
    <property type="molecule type" value="Genomic_DNA"/>
</dbReference>
<dbReference type="AlphaFoldDB" id="A0A507QTC9"/>
<keyword evidence="3" id="KW-1185">Reference proteome</keyword>
<sequence length="307" mass="34858">MSAHNPTRQLADHKTIFDENDDEILGTDPTWRFYAFLVDYDPDTLGRIPTAIHNLIEVTRRDIRAQSTTAYTEEAMRRFKIDVLQDQDALGGASDRIREEFRAYLRGLHQLGEDGVIHGAVRNYACLVLDRSVVCVLADLTFPDDSDDDHLREEEDWRLFREITIKLVDAWWERPVTNASAYRGVDRSTVRLLLSSTFTGRSPRSLSLRHESPIPPHLPRRPPRLRPPPKPGLSGPLSTNTSVSSNVIRLIRYAMERMYLVPFCGKPDFPRPRTEVSAADVPMGYNAANVMNLRLNLLILSSAHPGC</sequence>
<feature type="region of interest" description="Disordered" evidence="1">
    <location>
        <begin position="201"/>
        <end position="240"/>
    </location>
</feature>
<name>A0A507QTC9_MONPU</name>
<comment type="caution">
    <text evidence="2">The sequence shown here is derived from an EMBL/GenBank/DDBJ whole genome shotgun (WGS) entry which is preliminary data.</text>
</comment>
<proteinExistence type="predicted"/>